<comment type="caution">
    <text evidence="2">The sequence shown here is derived from an EMBL/GenBank/DDBJ whole genome shotgun (WGS) entry which is preliminary data.</text>
</comment>
<dbReference type="Pfam" id="PF00891">
    <property type="entry name" value="Methyltransf_2"/>
    <property type="match status" value="1"/>
</dbReference>
<protein>
    <submittedName>
        <fullName evidence="2">2-polyprenyl-3-methyl-5-hydroxy-6-metoxy-1, 4-benzoquinol methylase</fullName>
    </submittedName>
</protein>
<dbReference type="SUPFAM" id="SSF46785">
    <property type="entry name" value="Winged helix' DNA-binding domain"/>
    <property type="match status" value="1"/>
</dbReference>
<dbReference type="GO" id="GO:0032259">
    <property type="term" value="P:methylation"/>
    <property type="evidence" value="ECO:0007669"/>
    <property type="project" value="UniProtKB-KW"/>
</dbReference>
<dbReference type="SUPFAM" id="SSF53335">
    <property type="entry name" value="S-adenosyl-L-methionine-dependent methyltransferases"/>
    <property type="match status" value="1"/>
</dbReference>
<keyword evidence="2" id="KW-0489">Methyltransferase</keyword>
<dbReference type="InterPro" id="IPR029063">
    <property type="entry name" value="SAM-dependent_MTases_sf"/>
</dbReference>
<dbReference type="RefSeq" id="WP_184298258.1">
    <property type="nucleotide sequence ID" value="NZ_JACHLP010000003.1"/>
</dbReference>
<accession>A0A840L5Z2</accession>
<feature type="domain" description="O-methyltransferase C-terminal" evidence="1">
    <location>
        <begin position="122"/>
        <end position="306"/>
    </location>
</feature>
<dbReference type="Gene3D" id="1.10.10.10">
    <property type="entry name" value="Winged helix-like DNA-binding domain superfamily/Winged helix DNA-binding domain"/>
    <property type="match status" value="1"/>
</dbReference>
<dbReference type="InterPro" id="IPR036388">
    <property type="entry name" value="WH-like_DNA-bd_sf"/>
</dbReference>
<evidence type="ECO:0000259" key="1">
    <source>
        <dbReference type="Pfam" id="PF00891"/>
    </source>
</evidence>
<sequence length="348" mass="38425">MMVTSPTFNPVQDQQLVERARRFGRHIGGYSRSGVLIAAYKLGIFARLSHSSLNRQALAAALEVDQTGISLVVDTLIAMGYVTECGETDAVSIHPDWREAFTEGPCSLLADLEAAEMASRVWNSLADVISRKQETEEAYRQSLFEGRCHEYRALQAYNRLQANQVIAAVLPLLVNANQILDIAGADGYIADEILRRTETPTITIVDLGKANSKCKEIFAGHVQSGRLKTVNQDVRDLALGKRFDVVLMTEVTELFDVSEKRKVLQRALDHVQENGTLIVTKLSMPKIGGSEALSIFSLKMYIKGNGSYLETDCELAGLIAELQIQHQQQVIADKVVFVCQRRGASQAK</sequence>
<evidence type="ECO:0000313" key="3">
    <source>
        <dbReference type="Proteomes" id="UP000562027"/>
    </source>
</evidence>
<dbReference type="InterPro" id="IPR001077">
    <property type="entry name" value="COMT_C"/>
</dbReference>
<dbReference type="GO" id="GO:0008171">
    <property type="term" value="F:O-methyltransferase activity"/>
    <property type="evidence" value="ECO:0007669"/>
    <property type="project" value="InterPro"/>
</dbReference>
<dbReference type="EMBL" id="JACHLP010000003">
    <property type="protein sequence ID" value="MBB4843211.1"/>
    <property type="molecule type" value="Genomic_DNA"/>
</dbReference>
<proteinExistence type="predicted"/>
<keyword evidence="2" id="KW-0808">Transferase</keyword>
<reference evidence="2 3" key="1">
    <citation type="submission" date="2020-08" db="EMBL/GenBank/DDBJ databases">
        <title>Functional genomics of gut bacteria from endangered species of beetles.</title>
        <authorList>
            <person name="Carlos-Shanley C."/>
        </authorList>
    </citation>
    <scope>NUCLEOTIDE SEQUENCE [LARGE SCALE GENOMIC DNA]</scope>
    <source>
        <strain evidence="2 3">S00239</strain>
    </source>
</reference>
<dbReference type="CDD" id="cd02440">
    <property type="entry name" value="AdoMet_MTases"/>
    <property type="match status" value="1"/>
</dbReference>
<evidence type="ECO:0000313" key="2">
    <source>
        <dbReference type="EMBL" id="MBB4843211.1"/>
    </source>
</evidence>
<keyword evidence="3" id="KW-1185">Reference proteome</keyword>
<organism evidence="2 3">
    <name type="scientific">Roseateles oligotrophus</name>
    <dbReference type="NCBI Taxonomy" id="1769250"/>
    <lineage>
        <taxon>Bacteria</taxon>
        <taxon>Pseudomonadati</taxon>
        <taxon>Pseudomonadota</taxon>
        <taxon>Betaproteobacteria</taxon>
        <taxon>Burkholderiales</taxon>
        <taxon>Sphaerotilaceae</taxon>
        <taxon>Roseateles</taxon>
    </lineage>
</organism>
<name>A0A840L5Z2_9BURK</name>
<gene>
    <name evidence="2" type="ORF">HNP55_001730</name>
</gene>
<dbReference type="AlphaFoldDB" id="A0A840L5Z2"/>
<dbReference type="Gene3D" id="3.40.50.150">
    <property type="entry name" value="Vaccinia Virus protein VP39"/>
    <property type="match status" value="1"/>
</dbReference>
<dbReference type="Proteomes" id="UP000562027">
    <property type="component" value="Unassembled WGS sequence"/>
</dbReference>
<dbReference type="InterPro" id="IPR036390">
    <property type="entry name" value="WH_DNA-bd_sf"/>
</dbReference>